<name>A0A9P8S2E4_9EUKA</name>
<protein>
    <submittedName>
        <fullName evidence="1">Uncharacterized protein</fullName>
    </submittedName>
</protein>
<proteinExistence type="predicted"/>
<sequence length="214" mass="25368">MQLVSLITNIYYIQISVIMISIKPTNLLSQKFIYIVFRKQCKVSSSFCQRNPFNNISSTLLCIIFQNYDIKIPNSQHIRAYFGHLFILLYSNTIIQQKLYLIILKYIHINHSDQQNNYQQWNLISNQLDSINIQQKLVELACLMLLQKYKMVQQIILYSIDRYPIQQFLDTLVPNIYVIIINELLIQQLIEFINSFKIAFIVDPIIIPVRNCKQ</sequence>
<dbReference type="KEGG" id="ssao:94294988"/>
<dbReference type="EMBL" id="AUWU02000001">
    <property type="protein sequence ID" value="KAH0577611.1"/>
    <property type="molecule type" value="Genomic_DNA"/>
</dbReference>
<accession>A0A9P8S2E4</accession>
<dbReference type="RefSeq" id="XP_067768384.1">
    <property type="nucleotide sequence ID" value="XM_067904902.1"/>
</dbReference>
<dbReference type="GeneID" id="94294988"/>
<reference evidence="1 2" key="1">
    <citation type="journal article" date="2014" name="PLoS Genet.">
        <title>The Genome of Spironucleus salmonicida Highlights a Fish Pathogen Adapted to Fluctuating Environments.</title>
        <authorList>
            <person name="Xu F."/>
            <person name="Jerlstrom-Hultqvist J."/>
            <person name="Einarsson E."/>
            <person name="Astvaldsson A."/>
            <person name="Svard S.G."/>
            <person name="Andersson J.O."/>
        </authorList>
    </citation>
    <scope>NUCLEOTIDE SEQUENCE [LARGE SCALE GENOMIC DNA]</scope>
    <source>
        <strain evidence="1 2">ATCC 50377</strain>
    </source>
</reference>
<evidence type="ECO:0000313" key="2">
    <source>
        <dbReference type="Proteomes" id="UP000018208"/>
    </source>
</evidence>
<dbReference type="AlphaFoldDB" id="A0A9P8S2E4"/>
<comment type="caution">
    <text evidence="1">The sequence shown here is derived from an EMBL/GenBank/DDBJ whole genome shotgun (WGS) entry which is preliminary data.</text>
</comment>
<organism evidence="1 2">
    <name type="scientific">Spironucleus salmonicida</name>
    <dbReference type="NCBI Taxonomy" id="348837"/>
    <lineage>
        <taxon>Eukaryota</taxon>
        <taxon>Metamonada</taxon>
        <taxon>Diplomonadida</taxon>
        <taxon>Hexamitidae</taxon>
        <taxon>Hexamitinae</taxon>
        <taxon>Spironucleus</taxon>
    </lineage>
</organism>
<keyword evidence="2" id="KW-1185">Reference proteome</keyword>
<evidence type="ECO:0000313" key="1">
    <source>
        <dbReference type="EMBL" id="KAH0577611.1"/>
    </source>
</evidence>
<dbReference type="Proteomes" id="UP000018208">
    <property type="component" value="Unassembled WGS sequence"/>
</dbReference>
<gene>
    <name evidence="1" type="ORF">SS50377_20965</name>
</gene>